<protein>
    <submittedName>
        <fullName evidence="2">Uncharacterized protein</fullName>
    </submittedName>
</protein>
<dbReference type="AlphaFoldDB" id="A0A067PBE9"/>
<name>A0A067PBE9_9AGAM</name>
<feature type="region of interest" description="Disordered" evidence="1">
    <location>
        <begin position="265"/>
        <end position="291"/>
    </location>
</feature>
<feature type="compositionally biased region" description="Low complexity" evidence="1">
    <location>
        <begin position="275"/>
        <end position="288"/>
    </location>
</feature>
<dbReference type="InParanoid" id="A0A067PBE9"/>
<dbReference type="EMBL" id="KL197751">
    <property type="protein sequence ID" value="KDQ51160.1"/>
    <property type="molecule type" value="Genomic_DNA"/>
</dbReference>
<keyword evidence="3" id="KW-1185">Reference proteome</keyword>
<gene>
    <name evidence="2" type="ORF">JAAARDRAFT_211294</name>
</gene>
<dbReference type="Proteomes" id="UP000027265">
    <property type="component" value="Unassembled WGS sequence"/>
</dbReference>
<reference evidence="3" key="1">
    <citation type="journal article" date="2014" name="Proc. Natl. Acad. Sci. U.S.A.">
        <title>Extensive sampling of basidiomycete genomes demonstrates inadequacy of the white-rot/brown-rot paradigm for wood decay fungi.</title>
        <authorList>
            <person name="Riley R."/>
            <person name="Salamov A.A."/>
            <person name="Brown D.W."/>
            <person name="Nagy L.G."/>
            <person name="Floudas D."/>
            <person name="Held B.W."/>
            <person name="Levasseur A."/>
            <person name="Lombard V."/>
            <person name="Morin E."/>
            <person name="Otillar R."/>
            <person name="Lindquist E.A."/>
            <person name="Sun H."/>
            <person name="LaButti K.M."/>
            <person name="Schmutz J."/>
            <person name="Jabbour D."/>
            <person name="Luo H."/>
            <person name="Baker S.E."/>
            <person name="Pisabarro A.G."/>
            <person name="Walton J.D."/>
            <person name="Blanchette R.A."/>
            <person name="Henrissat B."/>
            <person name="Martin F."/>
            <person name="Cullen D."/>
            <person name="Hibbett D.S."/>
            <person name="Grigoriev I.V."/>
        </authorList>
    </citation>
    <scope>NUCLEOTIDE SEQUENCE [LARGE SCALE GENOMIC DNA]</scope>
    <source>
        <strain evidence="3">MUCL 33604</strain>
    </source>
</reference>
<evidence type="ECO:0000313" key="2">
    <source>
        <dbReference type="EMBL" id="KDQ51160.1"/>
    </source>
</evidence>
<evidence type="ECO:0000256" key="1">
    <source>
        <dbReference type="SAM" id="MobiDB-lite"/>
    </source>
</evidence>
<dbReference type="HOGENOM" id="CLU_454189_0_0_1"/>
<dbReference type="OrthoDB" id="2635672at2759"/>
<sequence>MQALPRRSFESLLSAADTETIVDSGSIFSETTTLRSPSRLSLYTLPSATHSQGTIIGRTSAGSGILRAAQRVLTVLRRRPPRTETASHGEQRPSPSLPPPDAGKEDLDGGKSHYPMKSIIIDDPSSLLRQYVIIDLYKNPADATKLDQITIPMTSPRDYSCLEVLRQSISISKLRGLHACIHEPHAEMLHTLTIFVEKLASLSSIWLYFCLEGLNEREFSSEALSGSVSLALSRFLSAISSRGCISLSICKYPYCHCSFCSPRATGGKDKEAPRTKPFPSPTSSSSKPNYPLPSTDAPTLSNLSSLHISLSLMLTHPWVDWTIRTINASPLVSLYLTTLPSPDWSSVLPLISSPHLKCLFAHGAELADLIPFLSRHKEINRVFSVKIPGVFQEPSPKPSSFPAGFTLPQLTEIIGTPEFIFRLLSKTKPFARPRLSSFVVLTDECPHDHHLDEIPLFLHTIQSIRGIRLPNVQLKCRLQCLECLTCLITQPMAKLQTSKSEEAVYRICLAYHNLPNERRFPFDDMQHLLPSWLSSFPHLKEFTLEFGKQASRSVDDERELMECIRKSCPGISMVAVA</sequence>
<organism evidence="2 3">
    <name type="scientific">Jaapia argillacea MUCL 33604</name>
    <dbReference type="NCBI Taxonomy" id="933084"/>
    <lineage>
        <taxon>Eukaryota</taxon>
        <taxon>Fungi</taxon>
        <taxon>Dikarya</taxon>
        <taxon>Basidiomycota</taxon>
        <taxon>Agaricomycotina</taxon>
        <taxon>Agaricomycetes</taxon>
        <taxon>Agaricomycetidae</taxon>
        <taxon>Jaapiales</taxon>
        <taxon>Jaapiaceae</taxon>
        <taxon>Jaapia</taxon>
    </lineage>
</organism>
<feature type="compositionally biased region" description="Basic and acidic residues" evidence="1">
    <location>
        <begin position="81"/>
        <end position="91"/>
    </location>
</feature>
<evidence type="ECO:0000313" key="3">
    <source>
        <dbReference type="Proteomes" id="UP000027265"/>
    </source>
</evidence>
<proteinExistence type="predicted"/>
<accession>A0A067PBE9</accession>
<feature type="region of interest" description="Disordered" evidence="1">
    <location>
        <begin position="76"/>
        <end position="109"/>
    </location>
</feature>